<evidence type="ECO:0000313" key="2">
    <source>
        <dbReference type="EMBL" id="GAA1741490.1"/>
    </source>
</evidence>
<proteinExistence type="predicted"/>
<feature type="compositionally biased region" description="Pro residues" evidence="1">
    <location>
        <begin position="246"/>
        <end position="263"/>
    </location>
</feature>
<name>A0ABP4VY05_9ACTN</name>
<comment type="caution">
    <text evidence="2">The sequence shown here is derived from an EMBL/GenBank/DDBJ whole genome shotgun (WGS) entry which is preliminary data.</text>
</comment>
<evidence type="ECO:0000256" key="1">
    <source>
        <dbReference type="SAM" id="MobiDB-lite"/>
    </source>
</evidence>
<protein>
    <submittedName>
        <fullName evidence="2">Uncharacterized protein</fullName>
    </submittedName>
</protein>
<feature type="compositionally biased region" description="Pro residues" evidence="1">
    <location>
        <begin position="270"/>
        <end position="306"/>
    </location>
</feature>
<sequence length="565" mass="59236">MSGNTFGYQPPTLPSYVQQYMDYARAYEMPEFAPTRWDSKDEVNILTLWAAIQNESDEEARGVAEMWRRISVLLESTRADLERHAVALQAVWKSPAGEEFLRRIGAAIYSIDEWRATADANKASLNRVADTIATTQEKMRDLWQTYTTEEASENQKREYERSDSVWSSIVHGFKEDPLSFNEVRDKHTPKAIEYMKALADVYVDESMAVDRGTSYRGPTVARDFVYEGGGGGRPPGAPGAPNVPVINPPTLPFPDVPTPPPGPELAGLPTAPPLPVAPVVPQPPTVGPPPGSLPPGPLPPGLPPGGLPVTPTRPGLPTPPNSGPGRTPGLPGGGGRNPGLPPGTPRAPGRPTLPGQSPRTGTPGAPGTPRTPNLRGASPRNGGATPRLPDGTQHPGQQSPARPTPPKLTGRRGTPTTARPGGTPALPNETPGRGSSPLSGRRGATPPRGAGATTPPGGAPTRGLTGRTPPQKPPTGRVGQPGAAPEPTSGAKPQLGGRRGPQPEAGLHGPGTQRRSKRAEERALGGDRVEDEGLWDVNQAGPAVVDTPPETPRPNPSGPTIGRTP</sequence>
<feature type="compositionally biased region" description="Low complexity" evidence="1">
    <location>
        <begin position="346"/>
        <end position="372"/>
    </location>
</feature>
<dbReference type="EMBL" id="BAAALS010000004">
    <property type="protein sequence ID" value="GAA1741490.1"/>
    <property type="molecule type" value="Genomic_DNA"/>
</dbReference>
<feature type="region of interest" description="Disordered" evidence="1">
    <location>
        <begin position="226"/>
        <end position="565"/>
    </location>
</feature>
<dbReference type="Proteomes" id="UP001500655">
    <property type="component" value="Unassembled WGS sequence"/>
</dbReference>
<dbReference type="RefSeq" id="WP_344077380.1">
    <property type="nucleotide sequence ID" value="NZ_BAAALS010000004.1"/>
</dbReference>
<accession>A0ABP4VY05</accession>
<evidence type="ECO:0000313" key="3">
    <source>
        <dbReference type="Proteomes" id="UP001500655"/>
    </source>
</evidence>
<feature type="compositionally biased region" description="Basic and acidic residues" evidence="1">
    <location>
        <begin position="518"/>
        <end position="528"/>
    </location>
</feature>
<dbReference type="PRINTS" id="PR01217">
    <property type="entry name" value="PRICHEXTENSN"/>
</dbReference>
<organism evidence="2 3">
    <name type="scientific">Luedemannella helvata</name>
    <dbReference type="NCBI Taxonomy" id="349315"/>
    <lineage>
        <taxon>Bacteria</taxon>
        <taxon>Bacillati</taxon>
        <taxon>Actinomycetota</taxon>
        <taxon>Actinomycetes</taxon>
        <taxon>Micromonosporales</taxon>
        <taxon>Micromonosporaceae</taxon>
        <taxon>Luedemannella</taxon>
    </lineage>
</organism>
<gene>
    <name evidence="2" type="ORF">GCM10009681_10300</name>
</gene>
<reference evidence="3" key="1">
    <citation type="journal article" date="2019" name="Int. J. Syst. Evol. Microbiol.">
        <title>The Global Catalogue of Microorganisms (GCM) 10K type strain sequencing project: providing services to taxonomists for standard genome sequencing and annotation.</title>
        <authorList>
            <consortium name="The Broad Institute Genomics Platform"/>
            <consortium name="The Broad Institute Genome Sequencing Center for Infectious Disease"/>
            <person name="Wu L."/>
            <person name="Ma J."/>
        </authorList>
    </citation>
    <scope>NUCLEOTIDE SEQUENCE [LARGE SCALE GENOMIC DNA]</scope>
    <source>
        <strain evidence="3">JCM 13249</strain>
    </source>
</reference>
<keyword evidence="3" id="KW-1185">Reference proteome</keyword>
<feature type="compositionally biased region" description="Low complexity" evidence="1">
    <location>
        <begin position="411"/>
        <end position="469"/>
    </location>
</feature>